<dbReference type="FunFam" id="3.90.550.50:FF:000001">
    <property type="entry name" value="Hexosyltransferase"/>
    <property type="match status" value="1"/>
</dbReference>
<dbReference type="GO" id="GO:0000139">
    <property type="term" value="C:Golgi membrane"/>
    <property type="evidence" value="ECO:0007669"/>
    <property type="project" value="UniProtKB-SubCell"/>
</dbReference>
<dbReference type="AlphaFoldDB" id="A0ABD2X2B8"/>
<dbReference type="EMBL" id="JBJJXI010000058">
    <property type="protein sequence ID" value="KAL3399125.1"/>
    <property type="molecule type" value="Genomic_DNA"/>
</dbReference>
<keyword evidence="3 11" id="KW-0328">Glycosyltransferase</keyword>
<evidence type="ECO:0000256" key="2">
    <source>
        <dbReference type="ARBA" id="ARBA00008661"/>
    </source>
</evidence>
<evidence type="ECO:0000256" key="4">
    <source>
        <dbReference type="ARBA" id="ARBA00022679"/>
    </source>
</evidence>
<evidence type="ECO:0000256" key="9">
    <source>
        <dbReference type="ARBA" id="ARBA00023136"/>
    </source>
</evidence>
<dbReference type="Proteomes" id="UP001627154">
    <property type="component" value="Unassembled WGS sequence"/>
</dbReference>
<keyword evidence="7 11" id="KW-1133">Transmembrane helix</keyword>
<feature type="transmembrane region" description="Helical" evidence="11">
    <location>
        <begin position="34"/>
        <end position="52"/>
    </location>
</feature>
<dbReference type="Pfam" id="PF01762">
    <property type="entry name" value="Galactosyl_T"/>
    <property type="match status" value="1"/>
</dbReference>
<name>A0ABD2X2B8_9HYME</name>
<comment type="similarity">
    <text evidence="2 11">Belongs to the glycosyltransferase 31 family.</text>
</comment>
<evidence type="ECO:0000256" key="8">
    <source>
        <dbReference type="ARBA" id="ARBA00023034"/>
    </source>
</evidence>
<evidence type="ECO:0000256" key="6">
    <source>
        <dbReference type="ARBA" id="ARBA00022968"/>
    </source>
</evidence>
<dbReference type="PANTHER" id="PTHR11214">
    <property type="entry name" value="BETA-1,3-N-ACETYLGLUCOSAMINYLTRANSFERASE"/>
    <property type="match status" value="1"/>
</dbReference>
<evidence type="ECO:0000313" key="12">
    <source>
        <dbReference type="EMBL" id="KAL3399125.1"/>
    </source>
</evidence>
<sequence length="404" mass="44806">MDRNRLLPIALPAARSANCHNGNSKGKSSFAKRMAVGFIILACLGLLYVPAYHSAQGQFTGLGETPSPVGSLGGTRFMSSVAQLRGWGFNTSRDVGTYIHPENSTIILNPKSICSEAPYLLIVVCSAVSNINARTAIRNTWANKTHLQTQYNSSVKVVFLLGISNNDTLNGNVAEESHLYNDVIQESFHDTYNNLTLKSAMMLKWSLHNCNNTTYLMKTDDDMFVNVPSLIKALKRRVKSNGTLIGSLICNARPITDPRNKWYSPKYMYSERTYPNYLSGTGYVMSIDVADRLYKSALMTPLLHLEDVYITGVCAKRAGVKPVNHYGFSYVPRKLDVCSLRESITAHKINATSMYTAWNKINDPSSVNCLHRSAAEKKAATASRLGRHLGMFIVKSRILNNRCT</sequence>
<evidence type="ECO:0000256" key="10">
    <source>
        <dbReference type="ARBA" id="ARBA00023180"/>
    </source>
</evidence>
<evidence type="ECO:0000256" key="1">
    <source>
        <dbReference type="ARBA" id="ARBA00004323"/>
    </source>
</evidence>
<evidence type="ECO:0000256" key="11">
    <source>
        <dbReference type="RuleBase" id="RU363063"/>
    </source>
</evidence>
<keyword evidence="5 11" id="KW-0812">Transmembrane</keyword>
<organism evidence="12 13">
    <name type="scientific">Trichogramma kaykai</name>
    <dbReference type="NCBI Taxonomy" id="54128"/>
    <lineage>
        <taxon>Eukaryota</taxon>
        <taxon>Metazoa</taxon>
        <taxon>Ecdysozoa</taxon>
        <taxon>Arthropoda</taxon>
        <taxon>Hexapoda</taxon>
        <taxon>Insecta</taxon>
        <taxon>Pterygota</taxon>
        <taxon>Neoptera</taxon>
        <taxon>Endopterygota</taxon>
        <taxon>Hymenoptera</taxon>
        <taxon>Apocrita</taxon>
        <taxon>Proctotrupomorpha</taxon>
        <taxon>Chalcidoidea</taxon>
        <taxon>Trichogrammatidae</taxon>
        <taxon>Trichogramma</taxon>
    </lineage>
</organism>
<keyword evidence="4" id="KW-0808">Transferase</keyword>
<gene>
    <name evidence="12" type="ORF">TKK_007350</name>
</gene>
<evidence type="ECO:0000256" key="5">
    <source>
        <dbReference type="ARBA" id="ARBA00022692"/>
    </source>
</evidence>
<evidence type="ECO:0000313" key="13">
    <source>
        <dbReference type="Proteomes" id="UP001627154"/>
    </source>
</evidence>
<dbReference type="GO" id="GO:0016757">
    <property type="term" value="F:glycosyltransferase activity"/>
    <property type="evidence" value="ECO:0007669"/>
    <property type="project" value="UniProtKB-KW"/>
</dbReference>
<accession>A0ABD2X2B8</accession>
<keyword evidence="10" id="KW-0325">Glycoprotein</keyword>
<dbReference type="Gene3D" id="3.90.550.50">
    <property type="match status" value="1"/>
</dbReference>
<evidence type="ECO:0000256" key="7">
    <source>
        <dbReference type="ARBA" id="ARBA00022989"/>
    </source>
</evidence>
<keyword evidence="6 11" id="KW-0735">Signal-anchor</keyword>
<dbReference type="InterPro" id="IPR002659">
    <property type="entry name" value="Glyco_trans_31"/>
</dbReference>
<comment type="caution">
    <text evidence="12">The sequence shown here is derived from an EMBL/GenBank/DDBJ whole genome shotgun (WGS) entry which is preliminary data.</text>
</comment>
<protein>
    <recommendedName>
        <fullName evidence="11">Hexosyltransferase</fullName>
        <ecNumber evidence="11">2.4.1.-</ecNumber>
    </recommendedName>
</protein>
<dbReference type="PANTHER" id="PTHR11214:SF314">
    <property type="entry name" value="HEXOSYLTRANSFERASE"/>
    <property type="match status" value="1"/>
</dbReference>
<keyword evidence="9 11" id="KW-0472">Membrane</keyword>
<comment type="subcellular location">
    <subcellularLocation>
        <location evidence="1 11">Golgi apparatus membrane</location>
        <topology evidence="1 11">Single-pass type II membrane protein</topology>
    </subcellularLocation>
</comment>
<evidence type="ECO:0000256" key="3">
    <source>
        <dbReference type="ARBA" id="ARBA00022676"/>
    </source>
</evidence>
<keyword evidence="13" id="KW-1185">Reference proteome</keyword>
<reference evidence="12 13" key="1">
    <citation type="journal article" date="2024" name="bioRxiv">
        <title>A reference genome for Trichogramma kaykai: A tiny desert-dwelling parasitoid wasp with competing sex-ratio distorters.</title>
        <authorList>
            <person name="Culotta J."/>
            <person name="Lindsey A.R."/>
        </authorList>
    </citation>
    <scope>NUCLEOTIDE SEQUENCE [LARGE SCALE GENOMIC DNA]</scope>
    <source>
        <strain evidence="12 13">KSX58</strain>
    </source>
</reference>
<proteinExistence type="inferred from homology"/>
<dbReference type="EC" id="2.4.1.-" evidence="11"/>
<keyword evidence="8 11" id="KW-0333">Golgi apparatus</keyword>